<reference evidence="2" key="1">
    <citation type="submission" date="2023-03" db="EMBL/GenBank/DDBJ databases">
        <title>Complete genome of Cladonia borealis.</title>
        <authorList>
            <person name="Park H."/>
        </authorList>
    </citation>
    <scope>NUCLEOTIDE SEQUENCE</scope>
    <source>
        <strain evidence="2">ANT050790</strain>
    </source>
</reference>
<feature type="region of interest" description="Disordered" evidence="1">
    <location>
        <begin position="1"/>
        <end position="29"/>
    </location>
</feature>
<sequence length="455" mass="49681">MQRERDSNGRFRSPASPAASYERARGPDGRFMAQPTLQVANHPAWIPRNAESWLNPAVGIFAACNLPTALASSVSGVMAAAGTINAPSHSIFAAAANSLPIGESLPSSADIINRTTSANGTRNAPFLSRFEATDRLPTSGLAPDAARVADPTTTAVSHTIVSSLWTSLTGLQCPLVPGLFIERCGAGVPAMTVSKFVNAAMDCLQNLQSGDNCKTCFCALFHANRELQSEVLALDKILQSSSYARETIGAQMLSARPLIDFVTDPNPLSEINGLQEAMAHAGGFDLLGVAKQLILEHPHLLKALPYIGGTSLFAVVWFLKWYRPRWWQGDDGRVNVNSGARVEEVQEVEEEEELPTDNTPAIFAENTPITLIHRRIVGRNRQLQYRFHVENQPHEADNWASIDYLTKVFGSEEALQEAIRKHDSMPLPYDPRSLPWVSPVRDEDARGFHVGRVLV</sequence>
<evidence type="ECO:0000313" key="3">
    <source>
        <dbReference type="Proteomes" id="UP001166286"/>
    </source>
</evidence>
<keyword evidence="3" id="KW-1185">Reference proteome</keyword>
<accession>A0AA39QZ49</accession>
<organism evidence="2 3">
    <name type="scientific">Cladonia borealis</name>
    <dbReference type="NCBI Taxonomy" id="184061"/>
    <lineage>
        <taxon>Eukaryota</taxon>
        <taxon>Fungi</taxon>
        <taxon>Dikarya</taxon>
        <taxon>Ascomycota</taxon>
        <taxon>Pezizomycotina</taxon>
        <taxon>Lecanoromycetes</taxon>
        <taxon>OSLEUM clade</taxon>
        <taxon>Lecanoromycetidae</taxon>
        <taxon>Lecanorales</taxon>
        <taxon>Lecanorineae</taxon>
        <taxon>Cladoniaceae</taxon>
        <taxon>Cladonia</taxon>
    </lineage>
</organism>
<proteinExistence type="predicted"/>
<name>A0AA39QZ49_9LECA</name>
<dbReference type="AlphaFoldDB" id="A0AA39QZ49"/>
<dbReference type="EMBL" id="JAFEKC020000014">
    <property type="protein sequence ID" value="KAK0511096.1"/>
    <property type="molecule type" value="Genomic_DNA"/>
</dbReference>
<gene>
    <name evidence="2" type="ORF">JMJ35_006648</name>
</gene>
<evidence type="ECO:0000313" key="2">
    <source>
        <dbReference type="EMBL" id="KAK0511096.1"/>
    </source>
</evidence>
<evidence type="ECO:0000256" key="1">
    <source>
        <dbReference type="SAM" id="MobiDB-lite"/>
    </source>
</evidence>
<protein>
    <submittedName>
        <fullName evidence="2">Uncharacterized protein</fullName>
    </submittedName>
</protein>
<comment type="caution">
    <text evidence="2">The sequence shown here is derived from an EMBL/GenBank/DDBJ whole genome shotgun (WGS) entry which is preliminary data.</text>
</comment>
<dbReference type="Proteomes" id="UP001166286">
    <property type="component" value="Unassembled WGS sequence"/>
</dbReference>